<protein>
    <submittedName>
        <fullName evidence="9">Gluconate transport protein</fullName>
    </submittedName>
</protein>
<evidence type="ECO:0000256" key="8">
    <source>
        <dbReference type="SAM" id="Phobius"/>
    </source>
</evidence>
<name>A0A1D7ZUI3_LIMFE</name>
<dbReference type="Proteomes" id="UP000094714">
    <property type="component" value="Chromosome"/>
</dbReference>
<feature type="transmembrane region" description="Helical" evidence="8">
    <location>
        <begin position="231"/>
        <end position="255"/>
    </location>
</feature>
<comment type="subcellular location">
    <subcellularLocation>
        <location evidence="1">Cell membrane</location>
        <topology evidence="1">Multi-pass membrane protein</topology>
    </subcellularLocation>
</comment>
<reference evidence="9 10" key="1">
    <citation type="submission" date="2016-09" db="EMBL/GenBank/DDBJ databases">
        <title>Genome Sequence of the Lactobacillus fermentum strain NCC2970 (CNCM I-5068).</title>
        <authorList>
            <person name="Barretto C."/>
            <person name="Ngom-Bru C."/>
            <person name="Genevaz A."/>
            <person name="Fournier C."/>
            <person name="Moine D."/>
            <person name="Kassam M."/>
            <person name="Iltis A."/>
            <person name="Sagory-Zalkind P."/>
            <person name="Faucherand G."/>
            <person name="Descombes P."/>
            <person name="Duboux S."/>
        </authorList>
    </citation>
    <scope>NUCLEOTIDE SEQUENCE [LARGE SCALE GENOMIC DNA]</scope>
    <source>
        <strain evidence="9 10">NCC2970</strain>
    </source>
</reference>
<keyword evidence="6 8" id="KW-0472">Membrane</keyword>
<dbReference type="AlphaFoldDB" id="A0A1D7ZUI3"/>
<feature type="transmembrane region" description="Helical" evidence="8">
    <location>
        <begin position="308"/>
        <end position="326"/>
    </location>
</feature>
<keyword evidence="2" id="KW-0813">Transport</keyword>
<proteinExistence type="inferred from homology"/>
<evidence type="ECO:0000313" key="10">
    <source>
        <dbReference type="Proteomes" id="UP000094714"/>
    </source>
</evidence>
<evidence type="ECO:0000256" key="5">
    <source>
        <dbReference type="ARBA" id="ARBA00022989"/>
    </source>
</evidence>
<dbReference type="GO" id="GO:0015128">
    <property type="term" value="F:gluconate transmembrane transporter activity"/>
    <property type="evidence" value="ECO:0007669"/>
    <property type="project" value="InterPro"/>
</dbReference>
<evidence type="ECO:0000256" key="3">
    <source>
        <dbReference type="ARBA" id="ARBA00022475"/>
    </source>
</evidence>
<comment type="similarity">
    <text evidence="7">Belongs to the GntP permease family.</text>
</comment>
<keyword evidence="3" id="KW-1003">Cell membrane</keyword>
<feature type="transmembrane region" description="Helical" evidence="8">
    <location>
        <begin position="426"/>
        <end position="450"/>
    </location>
</feature>
<evidence type="ECO:0000256" key="2">
    <source>
        <dbReference type="ARBA" id="ARBA00022448"/>
    </source>
</evidence>
<organism evidence="9 10">
    <name type="scientific">Limosilactobacillus fermentum</name>
    <name type="common">Lactobacillus fermentum</name>
    <dbReference type="NCBI Taxonomy" id="1613"/>
    <lineage>
        <taxon>Bacteria</taxon>
        <taxon>Bacillati</taxon>
        <taxon>Bacillota</taxon>
        <taxon>Bacilli</taxon>
        <taxon>Lactobacillales</taxon>
        <taxon>Lactobacillaceae</taxon>
        <taxon>Limosilactobacillus</taxon>
    </lineage>
</organism>
<evidence type="ECO:0000313" key="9">
    <source>
        <dbReference type="EMBL" id="AOR73533.1"/>
    </source>
</evidence>
<dbReference type="NCBIfam" id="TIGR00791">
    <property type="entry name" value="gntP"/>
    <property type="match status" value="1"/>
</dbReference>
<keyword evidence="4 8" id="KW-0812">Transmembrane</keyword>
<gene>
    <name evidence="9" type="ORF">LACFE_CDS0051</name>
</gene>
<dbReference type="PIRSF" id="PIRSF002746">
    <property type="entry name" value="Gluconate_transporter"/>
    <property type="match status" value="1"/>
</dbReference>
<dbReference type="PANTHER" id="PTHR30354:SF22">
    <property type="entry name" value="HIGH-AFFINITY GLUCONATE TRANSPORTER"/>
    <property type="match status" value="1"/>
</dbReference>
<dbReference type="Pfam" id="PF02447">
    <property type="entry name" value="GntP_permease"/>
    <property type="match status" value="1"/>
</dbReference>
<evidence type="ECO:0000256" key="1">
    <source>
        <dbReference type="ARBA" id="ARBA00004651"/>
    </source>
</evidence>
<feature type="transmembrane region" description="Helical" evidence="8">
    <location>
        <begin position="177"/>
        <end position="200"/>
    </location>
</feature>
<dbReference type="PANTHER" id="PTHR30354">
    <property type="entry name" value="GNT FAMILY GLUCONATE TRANSPORTER"/>
    <property type="match status" value="1"/>
</dbReference>
<feature type="transmembrane region" description="Helical" evidence="8">
    <location>
        <begin position="61"/>
        <end position="79"/>
    </location>
</feature>
<sequence>MNSMPLLIVLLGVILLVFMIVKLKLNTFVSLVVTSFVIALLLQIPVAKIPTTIETGIGGQLGHLAIIFGFGSMLGKLVSDSGGGYRISTTLINKFGRRWIQLAVILASFIIGLALFFEVGLVVVLPIIFIIARELDMPLMYLGVPMAATLNVTHAFLPPHPAPTAITEILGSEIGHVLLLGIIAAIPTIIIAGPVFNWVLQRVYPKVYRKDIDISVLGHYKTFKLEETPGFGISVLTSMMPVILIIIATLCSFTLPKGNVVNQVIQFVGAPDAAMLLSMLFAVYTMGIKRNKKMDEISESMVASVKQIAMMLLIIGGGGAFKQVLVDGGVSNYVSTLFAHTSLSPIFAAWLITAILRVSLGSSTVSAMTAAGLIAPMAHQFGHGSAMSALMVLAVGAGSVFCDHVNDAGFWMIKEYFGLSLKETFLSWSTLTSVLSLAGLATVYGMSLFLA</sequence>
<feature type="transmembrane region" description="Helical" evidence="8">
    <location>
        <begin position="346"/>
        <end position="374"/>
    </location>
</feature>
<evidence type="ECO:0000256" key="6">
    <source>
        <dbReference type="ARBA" id="ARBA00023136"/>
    </source>
</evidence>
<feature type="transmembrane region" description="Helical" evidence="8">
    <location>
        <begin position="267"/>
        <end position="287"/>
    </location>
</feature>
<dbReference type="PATRIC" id="fig|1613.112.peg.58"/>
<accession>A0A1D7ZUI3</accession>
<feature type="transmembrane region" description="Helical" evidence="8">
    <location>
        <begin position="29"/>
        <end position="49"/>
    </location>
</feature>
<feature type="transmembrane region" description="Helical" evidence="8">
    <location>
        <begin position="386"/>
        <end position="406"/>
    </location>
</feature>
<dbReference type="EMBL" id="CP017151">
    <property type="protein sequence ID" value="AOR73533.1"/>
    <property type="molecule type" value="Genomic_DNA"/>
</dbReference>
<dbReference type="GO" id="GO:0005886">
    <property type="term" value="C:plasma membrane"/>
    <property type="evidence" value="ECO:0007669"/>
    <property type="project" value="UniProtKB-SubCell"/>
</dbReference>
<evidence type="ECO:0000256" key="4">
    <source>
        <dbReference type="ARBA" id="ARBA00022692"/>
    </source>
</evidence>
<evidence type="ECO:0000256" key="7">
    <source>
        <dbReference type="ARBA" id="ARBA00049663"/>
    </source>
</evidence>
<feature type="transmembrane region" description="Helical" evidence="8">
    <location>
        <begin position="99"/>
        <end position="132"/>
    </location>
</feature>
<dbReference type="InterPro" id="IPR003474">
    <property type="entry name" value="Glcn_transporter"/>
</dbReference>
<keyword evidence="5 8" id="KW-1133">Transmembrane helix</keyword>